<sequence>MYYVITKDRDTEKVGYLKYIPDTPIEYLNIDSFSGKIQILDLKKKIRAESRILNGQPQKQANTTTAKTADDCSSSASLITHYCGSSAGHAPGQDCTDSTKAYYEILIVTTCPYVNSYVVPN</sequence>
<evidence type="ECO:0000313" key="1">
    <source>
        <dbReference type="EMBL" id="MBQ0907442.1"/>
    </source>
</evidence>
<comment type="caution">
    <text evidence="1">The sequence shown here is derived from an EMBL/GenBank/DDBJ whole genome shotgun (WGS) entry which is preliminary data.</text>
</comment>
<organism evidence="1 2">
    <name type="scientific">Flavobacterium erciyesense</name>
    <dbReference type="NCBI Taxonomy" id="2825842"/>
    <lineage>
        <taxon>Bacteria</taxon>
        <taxon>Pseudomonadati</taxon>
        <taxon>Bacteroidota</taxon>
        <taxon>Flavobacteriia</taxon>
        <taxon>Flavobacteriales</taxon>
        <taxon>Flavobacteriaceae</taxon>
        <taxon>Flavobacterium</taxon>
    </lineage>
</organism>
<dbReference type="RefSeq" id="WP_210787991.1">
    <property type="nucleotide sequence ID" value="NZ_JAGPXB010000001.1"/>
</dbReference>
<gene>
    <name evidence="1" type="ORF">KBJ98_01865</name>
</gene>
<proteinExistence type="predicted"/>
<protein>
    <submittedName>
        <fullName evidence="1">Uncharacterized protein</fullName>
    </submittedName>
</protein>
<evidence type="ECO:0000313" key="2">
    <source>
        <dbReference type="Proteomes" id="UP000679008"/>
    </source>
</evidence>
<dbReference type="Proteomes" id="UP000679008">
    <property type="component" value="Unassembled WGS sequence"/>
</dbReference>
<keyword evidence="2" id="KW-1185">Reference proteome</keyword>
<reference evidence="1 2" key="1">
    <citation type="submission" date="2021-04" db="EMBL/GenBank/DDBJ databases">
        <title>Description of novel Flavobacterium sp. F-328.</title>
        <authorList>
            <person name="Saticioglu I.B."/>
        </authorList>
    </citation>
    <scope>NUCLEOTIDE SEQUENCE [LARGE SCALE GENOMIC DNA]</scope>
    <source>
        <strain evidence="1 2">F-328</strain>
    </source>
</reference>
<name>A0ABS5D0A9_9FLAO</name>
<accession>A0ABS5D0A9</accession>
<dbReference type="EMBL" id="JAGPXB010000001">
    <property type="protein sequence ID" value="MBQ0907442.1"/>
    <property type="molecule type" value="Genomic_DNA"/>
</dbReference>